<dbReference type="InterPro" id="IPR005720">
    <property type="entry name" value="Dihydroorotate_DH_cat"/>
</dbReference>
<dbReference type="GeneID" id="106587250"/>
<dbReference type="InterPro" id="IPR001295">
    <property type="entry name" value="Dihydroorotate_DH_CS"/>
</dbReference>
<evidence type="ECO:0000256" key="14">
    <source>
        <dbReference type="ARBA" id="ARBA00023136"/>
    </source>
</evidence>
<dbReference type="UniPathway" id="UPA00070">
    <property type="reaction ID" value="UER00946"/>
</dbReference>
<evidence type="ECO:0000256" key="15">
    <source>
        <dbReference type="ARBA" id="ARBA00033714"/>
    </source>
</evidence>
<evidence type="ECO:0000256" key="17">
    <source>
        <dbReference type="RuleBase" id="RU361255"/>
    </source>
</evidence>
<protein>
    <recommendedName>
        <fullName evidence="5 17">Dihydroorotate dehydrogenase (quinone), mitochondrial</fullName>
        <shortName evidence="17">DHOdehase</shortName>
        <ecNumber evidence="4 17">1.3.5.2</ecNumber>
    </recommendedName>
</protein>
<dbReference type="PaxDb" id="8030-ENSSSAP00000085411"/>
<dbReference type="InterPro" id="IPR013785">
    <property type="entry name" value="Aldolase_TIM"/>
</dbReference>
<accession>B5X2W8</accession>
<feature type="domain" description="Dihydroorotate dehydrogenase catalytic" evidence="18">
    <location>
        <begin position="76"/>
        <end position="375"/>
    </location>
</feature>
<dbReference type="NCBIfam" id="NF003652">
    <property type="entry name" value="PRK05286.2-5"/>
    <property type="match status" value="1"/>
</dbReference>
<evidence type="ECO:0000313" key="20">
    <source>
        <dbReference type="Proteomes" id="UP001652741"/>
    </source>
</evidence>
<keyword evidence="13 17" id="KW-0496">Mitochondrion</keyword>
<evidence type="ECO:0000256" key="7">
    <source>
        <dbReference type="ARBA" id="ARBA00022643"/>
    </source>
</evidence>
<evidence type="ECO:0000256" key="10">
    <source>
        <dbReference type="ARBA" id="ARBA00022946"/>
    </source>
</evidence>
<evidence type="ECO:0000259" key="18">
    <source>
        <dbReference type="Pfam" id="PF01180"/>
    </source>
</evidence>
<keyword evidence="8" id="KW-0812">Transmembrane</keyword>
<dbReference type="STRING" id="8030.ENSSSAP00000085411"/>
<proteinExistence type="evidence at transcript level"/>
<evidence type="ECO:0000256" key="8">
    <source>
        <dbReference type="ARBA" id="ARBA00022692"/>
    </source>
</evidence>
<dbReference type="Bgee" id="ENSSSAG00000068954">
    <property type="expression patterns" value="Expressed in fast muscle tissue and 25 other cell types or tissues"/>
</dbReference>
<organism evidence="19">
    <name type="scientific">Salmo salar</name>
    <name type="common">Atlantic salmon</name>
    <dbReference type="NCBI Taxonomy" id="8030"/>
    <lineage>
        <taxon>Eukaryota</taxon>
        <taxon>Metazoa</taxon>
        <taxon>Chordata</taxon>
        <taxon>Craniata</taxon>
        <taxon>Vertebrata</taxon>
        <taxon>Euteleostomi</taxon>
        <taxon>Actinopterygii</taxon>
        <taxon>Neopterygii</taxon>
        <taxon>Teleostei</taxon>
        <taxon>Protacanthopterygii</taxon>
        <taxon>Salmoniformes</taxon>
        <taxon>Salmonidae</taxon>
        <taxon>Salmoninae</taxon>
        <taxon>Salmo</taxon>
    </lineage>
</organism>
<dbReference type="EC" id="1.3.5.2" evidence="4 17"/>
<evidence type="ECO:0000256" key="3">
    <source>
        <dbReference type="ARBA" id="ARBA00005359"/>
    </source>
</evidence>
<dbReference type="RefSeq" id="XP_014030957.1">
    <property type="nucleotide sequence ID" value="XM_014175482.1"/>
</dbReference>
<evidence type="ECO:0000256" key="6">
    <source>
        <dbReference type="ARBA" id="ARBA00022630"/>
    </source>
</evidence>
<keyword evidence="9 17" id="KW-0999">Mitochondrion inner membrane</keyword>
<keyword evidence="7 17" id="KW-0288">FMN</keyword>
<sequence>MAGQLKRLKDAVKIIGSGSVLFVSYLTAVGDERFYTNQLMPLLQRIVGAETAHVMAVRLIGLGLVPLNRYQDPASLEVNVMGRKFKNPIGIAAGFDKHGEAVDGLYRLGFGFVEVGTITPKPQEGNPKPRVFRLTTDQAVINRYGFNSCGLAAAHERLKAREGTQVELTKAGLPLGINLGKNKLSQDAVADYLEGVRTLGPLADYLVVNVSSPNTPGLRDLQGKGELRQLLYKVLKERDALQGGSRPPVLVKIAPDLTAQDKQDIADVVTELGVDGLLVSNTTVSRPETLQDPQSKEVGGLSGQPIKELSTRTVREMYSLTKGKVPIIGVGGVASGQDALDKICAGASLVQLYTSLTYQGPPVVTKIKRELEQLLKEQGFTSISDAVGADHRGAEGRFQQQSREGQ</sequence>
<evidence type="ECO:0000256" key="4">
    <source>
        <dbReference type="ARBA" id="ARBA00012791"/>
    </source>
</evidence>
<dbReference type="InterPro" id="IPR005719">
    <property type="entry name" value="Dihydroorotate_DH_2"/>
</dbReference>
<keyword evidence="12 17" id="KW-0560">Oxidoreductase</keyword>
<keyword evidence="11" id="KW-1133">Transmembrane helix</keyword>
<comment type="pathway">
    <text evidence="2 17">Pyrimidine metabolism; UMP biosynthesis via de novo pathway; orotate from (S)-dihydroorotate (quinone route): step 1/1.</text>
</comment>
<comment type="catalytic activity">
    <reaction evidence="16 17">
        <text>(S)-dihydroorotate + a quinone = orotate + a quinol</text>
        <dbReference type="Rhea" id="RHEA:30187"/>
        <dbReference type="ChEBI" id="CHEBI:24646"/>
        <dbReference type="ChEBI" id="CHEBI:30839"/>
        <dbReference type="ChEBI" id="CHEBI:30864"/>
        <dbReference type="ChEBI" id="CHEBI:132124"/>
        <dbReference type="EC" id="1.3.5.2"/>
    </reaction>
</comment>
<name>B5X2W8_SALSA</name>
<reference evidence="19" key="2">
    <citation type="journal article" date="2010" name="BMC Genomics">
        <title>Salmo salar and Esox lucius full-length cDNA sequences reveal changes in evolutionary pressures on a post-tetraploidization genome.</title>
        <authorList>
            <person name="Leong J.S."/>
            <person name="Jantzen S.G."/>
            <person name="von Schalburg K.R."/>
            <person name="Cooper G.A."/>
            <person name="Messmer A.M."/>
            <person name="Liao N.Y."/>
            <person name="Munro S."/>
            <person name="Moore R."/>
            <person name="Holt R.A."/>
            <person name="Jones S.J."/>
            <person name="Davidson W.S."/>
            <person name="Koop B.F."/>
        </authorList>
    </citation>
    <scope>NUCLEOTIDE SEQUENCE</scope>
    <source>
        <tissue evidence="19">Brain</tissue>
    </source>
</reference>
<dbReference type="Proteomes" id="UP001652741">
    <property type="component" value="Chromosome ssa26"/>
</dbReference>
<keyword evidence="10" id="KW-0809">Transit peptide</keyword>
<dbReference type="SUPFAM" id="SSF51395">
    <property type="entry name" value="FMN-linked oxidoreductases"/>
    <property type="match status" value="1"/>
</dbReference>
<dbReference type="EMBL" id="BT045387">
    <property type="protein sequence ID" value="ACI33649.1"/>
    <property type="molecule type" value="mRNA"/>
</dbReference>
<dbReference type="AlphaFoldDB" id="B5X2W8"/>
<comment type="similarity">
    <text evidence="3 17">Belongs to the dihydroorotate dehydrogenase family. Type 2 subfamily.</text>
</comment>
<evidence type="ECO:0000256" key="12">
    <source>
        <dbReference type="ARBA" id="ARBA00023002"/>
    </source>
</evidence>
<evidence type="ECO:0000313" key="19">
    <source>
        <dbReference type="EMBL" id="ACI33649.1"/>
    </source>
</evidence>
<dbReference type="Pfam" id="PF01180">
    <property type="entry name" value="DHO_dh"/>
    <property type="match status" value="1"/>
</dbReference>
<dbReference type="KEGG" id="sasa:106587250"/>
<comment type="subcellular location">
    <subcellularLocation>
        <location evidence="1 17">Mitochondrion inner membrane</location>
        <topology evidence="1 17">Single-pass membrane protein</topology>
    </subcellularLocation>
</comment>
<reference evidence="19" key="3">
    <citation type="submission" date="2010-08" db="EMBL/GenBank/DDBJ databases">
        <authorList>
            <consortium name="cGRASP (B.F. Koop &amp; W.S. Davidson)"/>
        </authorList>
    </citation>
    <scope>NUCLEOTIDE SEQUENCE</scope>
    <source>
        <tissue evidence="19">Brain</tissue>
    </source>
</reference>
<keyword evidence="14" id="KW-0472">Membrane</keyword>
<dbReference type="GO" id="GO:0044205">
    <property type="term" value="P:'de novo' UMP biosynthetic process"/>
    <property type="evidence" value="ECO:0007669"/>
    <property type="project" value="UniProtKB-UniPathway"/>
</dbReference>
<evidence type="ECO:0000256" key="9">
    <source>
        <dbReference type="ARBA" id="ARBA00022792"/>
    </source>
</evidence>
<keyword evidence="6 17" id="KW-0285">Flavoprotein</keyword>
<evidence type="ECO:0000256" key="13">
    <source>
        <dbReference type="ARBA" id="ARBA00023128"/>
    </source>
</evidence>
<dbReference type="FunFam" id="3.20.20.70:FF:000066">
    <property type="entry name" value="Dihydroorotate dehydrogenase (quinone), mitochondrial"/>
    <property type="match status" value="1"/>
</dbReference>
<evidence type="ECO:0000313" key="21">
    <source>
        <dbReference type="RefSeq" id="XP_014030957.1"/>
    </source>
</evidence>
<evidence type="ECO:0000256" key="16">
    <source>
        <dbReference type="ARBA" id="ARBA00048639"/>
    </source>
</evidence>
<dbReference type="PANTHER" id="PTHR48109:SF4">
    <property type="entry name" value="DIHYDROOROTATE DEHYDROGENASE (QUINONE), MITOCHONDRIAL"/>
    <property type="match status" value="1"/>
</dbReference>
<dbReference type="NCBIfam" id="TIGR01036">
    <property type="entry name" value="pyrD_sub2"/>
    <property type="match status" value="1"/>
</dbReference>
<dbReference type="PANTHER" id="PTHR48109">
    <property type="entry name" value="DIHYDROOROTATE DEHYDROGENASE (QUINONE), MITOCHONDRIAL-RELATED"/>
    <property type="match status" value="1"/>
</dbReference>
<dbReference type="GO" id="GO:0005743">
    <property type="term" value="C:mitochondrial inner membrane"/>
    <property type="evidence" value="ECO:0007669"/>
    <property type="project" value="UniProtKB-SubCell"/>
</dbReference>
<dbReference type="NCBIfam" id="NF003645">
    <property type="entry name" value="PRK05286.1-2"/>
    <property type="match status" value="1"/>
</dbReference>
<evidence type="ECO:0000256" key="2">
    <source>
        <dbReference type="ARBA" id="ARBA00005161"/>
    </source>
</evidence>
<dbReference type="HAMAP" id="MF_00225">
    <property type="entry name" value="DHO_dh_type2"/>
    <property type="match status" value="1"/>
</dbReference>
<comment type="function">
    <text evidence="15">Catalyzes the conversion of dihydroorotate to orotate with quinone as electron acceptor. Required for UMP biosynthesis via de novo pathway.</text>
</comment>
<keyword evidence="20" id="KW-1185">Reference proteome</keyword>
<dbReference type="GO" id="GO:0006207">
    <property type="term" value="P:'de novo' pyrimidine nucleobase biosynthetic process"/>
    <property type="evidence" value="ECO:0007669"/>
    <property type="project" value="InterPro"/>
</dbReference>
<reference evidence="21" key="4">
    <citation type="submission" date="2025-04" db="UniProtKB">
        <authorList>
            <consortium name="RefSeq"/>
        </authorList>
    </citation>
    <scope>IDENTIFICATION</scope>
    <source>
        <tissue evidence="21">Muscle</tissue>
    </source>
</reference>
<dbReference type="PROSITE" id="PS00911">
    <property type="entry name" value="DHODEHASE_1"/>
    <property type="match status" value="1"/>
</dbReference>
<dbReference type="Gene3D" id="3.20.20.70">
    <property type="entry name" value="Aldolase class I"/>
    <property type="match status" value="1"/>
</dbReference>
<dbReference type="InterPro" id="IPR050074">
    <property type="entry name" value="DHO_dehydrogenase"/>
</dbReference>
<evidence type="ECO:0000256" key="5">
    <source>
        <dbReference type="ARBA" id="ARBA00017599"/>
    </source>
</evidence>
<gene>
    <name evidence="19" type="primary">PYRD</name>
    <name evidence="21" type="synonym">dhodh</name>
</gene>
<dbReference type="CDD" id="cd04738">
    <property type="entry name" value="DHOD_2_like"/>
    <property type="match status" value="1"/>
</dbReference>
<reference evidence="19" key="1">
    <citation type="submission" date="2008-10" db="EMBL/GenBank/DDBJ databases">
        <authorList>
            <consortium name="cGRASP (B.F. Koop &amp; W.S. Davidson)"/>
            <person name="Leong J."/>
            <person name="von Schalburg K."/>
            <person name="Cooper G."/>
            <person name="Moore R."/>
            <person name="Holt R."/>
            <person name="Davidson W.S."/>
            <person name="Koop B.F."/>
        </authorList>
    </citation>
    <scope>NUCLEOTIDE SEQUENCE</scope>
    <source>
        <tissue evidence="19">Brain</tissue>
    </source>
</reference>
<dbReference type="GO" id="GO:0106430">
    <property type="term" value="F:dihydroorotate dehydrogenase (quinone) activity"/>
    <property type="evidence" value="ECO:0007669"/>
    <property type="project" value="UniProtKB-EC"/>
</dbReference>
<dbReference type="PROSITE" id="PS00912">
    <property type="entry name" value="DHODEHASE_2"/>
    <property type="match status" value="1"/>
</dbReference>
<comment type="cofactor">
    <cofactor evidence="17">
        <name>FMN</name>
        <dbReference type="ChEBI" id="CHEBI:58210"/>
    </cofactor>
    <text evidence="17">Binds 1 FMN per subunit.</text>
</comment>
<evidence type="ECO:0000256" key="11">
    <source>
        <dbReference type="ARBA" id="ARBA00022989"/>
    </source>
</evidence>
<dbReference type="OrthoDB" id="14784at2759"/>
<evidence type="ECO:0000256" key="1">
    <source>
        <dbReference type="ARBA" id="ARBA00004434"/>
    </source>
</evidence>